<dbReference type="Proteomes" id="UP000182888">
    <property type="component" value="Unassembled WGS sequence"/>
</dbReference>
<accession>A0A0K2W5I0</accession>
<dbReference type="EMBL" id="CCND01000034">
    <property type="protein sequence ID" value="CDX61548.1"/>
    <property type="molecule type" value="Genomic_DNA"/>
</dbReference>
<organism evidence="2 3">
    <name type="scientific">Mesorhizobium plurifarium</name>
    <dbReference type="NCBI Taxonomy" id="69974"/>
    <lineage>
        <taxon>Bacteria</taxon>
        <taxon>Pseudomonadati</taxon>
        <taxon>Pseudomonadota</taxon>
        <taxon>Alphaproteobacteria</taxon>
        <taxon>Hyphomicrobiales</taxon>
        <taxon>Phyllobacteriaceae</taxon>
        <taxon>Mesorhizobium</taxon>
    </lineage>
</organism>
<sequence>MLGSVERNRCWFSWERGASAGVPASTDVRKRSYRSPERAARTDTTQVVSGERYRQVSVEAVGAELEVSKILPAAFSGQRVIAGSTPAR</sequence>
<reference evidence="3" key="1">
    <citation type="submission" date="2014-08" db="EMBL/GenBank/DDBJ databases">
        <authorList>
            <person name="Edwards T."/>
        </authorList>
    </citation>
    <scope>NUCLEOTIDE SEQUENCE [LARGE SCALE GENOMIC DNA]</scope>
</reference>
<evidence type="ECO:0000313" key="2">
    <source>
        <dbReference type="EMBL" id="CDX61548.1"/>
    </source>
</evidence>
<feature type="compositionally biased region" description="Basic and acidic residues" evidence="1">
    <location>
        <begin position="27"/>
        <end position="41"/>
    </location>
</feature>
<feature type="region of interest" description="Disordered" evidence="1">
    <location>
        <begin position="25"/>
        <end position="46"/>
    </location>
</feature>
<gene>
    <name evidence="2" type="ORF">MPL1032_40085</name>
</gene>
<evidence type="ECO:0000313" key="3">
    <source>
        <dbReference type="Proteomes" id="UP000182888"/>
    </source>
</evidence>
<dbReference type="AlphaFoldDB" id="A0A0K2W5I0"/>
<name>A0A0K2W5I0_MESPL</name>
<protein>
    <submittedName>
        <fullName evidence="2">Uncharacterized protein</fullName>
    </submittedName>
</protein>
<proteinExistence type="predicted"/>
<evidence type="ECO:0000256" key="1">
    <source>
        <dbReference type="SAM" id="MobiDB-lite"/>
    </source>
</evidence>